<dbReference type="OrthoDB" id="7853506at2"/>
<organism evidence="1 2">
    <name type="scientific">Psychrobacillus lasiicapitis</name>
    <dbReference type="NCBI Taxonomy" id="1636719"/>
    <lineage>
        <taxon>Bacteria</taxon>
        <taxon>Bacillati</taxon>
        <taxon>Bacillota</taxon>
        <taxon>Bacilli</taxon>
        <taxon>Bacillales</taxon>
        <taxon>Bacillaceae</taxon>
        <taxon>Psychrobacillus</taxon>
    </lineage>
</organism>
<dbReference type="AlphaFoldDB" id="A0A544T8X5"/>
<reference evidence="1 2" key="1">
    <citation type="submission" date="2019-05" db="EMBL/GenBank/DDBJ databases">
        <title>Psychrobacillus vulpis sp. nov., a new species isolated from feces of a red fox that inhabits in The Tablas de Daimiel Natural Park, Albacete, Spain.</title>
        <authorList>
            <person name="Rodriguez M."/>
            <person name="Reina J.C."/>
            <person name="Bejar V."/>
            <person name="Llamas I."/>
        </authorList>
    </citation>
    <scope>NUCLEOTIDE SEQUENCE [LARGE SCALE GENOMIC DNA]</scope>
    <source>
        <strain evidence="1 2">NEAU-3TGS17</strain>
    </source>
</reference>
<gene>
    <name evidence="1" type="ORF">FG382_09610</name>
</gene>
<keyword evidence="2" id="KW-1185">Reference proteome</keyword>
<name>A0A544T8X5_9BACI</name>
<dbReference type="RefSeq" id="WP_142538688.1">
    <property type="nucleotide sequence ID" value="NZ_BMIE01000005.1"/>
</dbReference>
<dbReference type="Proteomes" id="UP000317316">
    <property type="component" value="Unassembled WGS sequence"/>
</dbReference>
<protein>
    <submittedName>
        <fullName evidence="1">Uncharacterized protein</fullName>
    </submittedName>
</protein>
<evidence type="ECO:0000313" key="1">
    <source>
        <dbReference type="EMBL" id="TQR13856.1"/>
    </source>
</evidence>
<accession>A0A544T8X5</accession>
<sequence>MKEFKVNMTRRFVQLASEIIRTKNDIIMLLLEAIPLLSFGEIVERPDNNYIVLRVDKMKRLFFVIDDKIYSFNFPFNVDVLPEVKNPVIYDSMTDLEITGVNHAVITTTFQEIFNGEENQGILDLDSDVMRILESFEQQPNKDQIWQILKKLLVFESGYLRYDYDVKLENGRLHPLHHLDINYTTGNTFKVGINNTINCVDFIDILDTGTNCYYISK</sequence>
<proteinExistence type="predicted"/>
<comment type="caution">
    <text evidence="1">The sequence shown here is derived from an EMBL/GenBank/DDBJ whole genome shotgun (WGS) entry which is preliminary data.</text>
</comment>
<dbReference type="EMBL" id="VDGH01000005">
    <property type="protein sequence ID" value="TQR13856.1"/>
    <property type="molecule type" value="Genomic_DNA"/>
</dbReference>
<evidence type="ECO:0000313" key="2">
    <source>
        <dbReference type="Proteomes" id="UP000317316"/>
    </source>
</evidence>